<dbReference type="AlphaFoldDB" id="A0A0L0W7M4"/>
<dbReference type="InterPro" id="IPR036986">
    <property type="entry name" value="S4_RNA-bd_sf"/>
</dbReference>
<gene>
    <name evidence="2" type="ORF">CLPU_19c00360</name>
</gene>
<sequence>MQEIKINTKFIKLDQFLKFAGISQTGGESKFIIKNGDVKVNGEVTFERGKKIRKGDIVEVADQDTFTIK</sequence>
<name>A0A0L0W7M4_GOTPU</name>
<dbReference type="EMBL" id="LGSS01000019">
    <property type="protein sequence ID" value="KNF07300.1"/>
    <property type="molecule type" value="Genomic_DNA"/>
</dbReference>
<dbReference type="RefSeq" id="WP_050356385.1">
    <property type="nucleotide sequence ID" value="NZ_LGSS01000019.1"/>
</dbReference>
<evidence type="ECO:0000313" key="3">
    <source>
        <dbReference type="Proteomes" id="UP000037267"/>
    </source>
</evidence>
<dbReference type="PROSITE" id="PS50889">
    <property type="entry name" value="S4"/>
    <property type="match status" value="1"/>
</dbReference>
<dbReference type="OrthoDB" id="9811532at2"/>
<comment type="caution">
    <text evidence="2">The sequence shown here is derived from an EMBL/GenBank/DDBJ whole genome shotgun (WGS) entry which is preliminary data.</text>
</comment>
<organism evidence="2 3">
    <name type="scientific">Gottschalkia purinilytica</name>
    <name type="common">Clostridium purinilyticum</name>
    <dbReference type="NCBI Taxonomy" id="1503"/>
    <lineage>
        <taxon>Bacteria</taxon>
        <taxon>Bacillati</taxon>
        <taxon>Bacillota</taxon>
        <taxon>Tissierellia</taxon>
        <taxon>Tissierellales</taxon>
        <taxon>Gottschalkiaceae</taxon>
        <taxon>Gottschalkia</taxon>
    </lineage>
</organism>
<accession>A0A0L0W7M4</accession>
<proteinExistence type="predicted"/>
<dbReference type="GO" id="GO:0003723">
    <property type="term" value="F:RNA binding"/>
    <property type="evidence" value="ECO:0007669"/>
    <property type="project" value="UniProtKB-KW"/>
</dbReference>
<dbReference type="Gene3D" id="3.10.290.10">
    <property type="entry name" value="RNA-binding S4 domain"/>
    <property type="match status" value="1"/>
</dbReference>
<dbReference type="CDD" id="cd00165">
    <property type="entry name" value="S4"/>
    <property type="match status" value="1"/>
</dbReference>
<evidence type="ECO:0000313" key="2">
    <source>
        <dbReference type="EMBL" id="KNF07300.1"/>
    </source>
</evidence>
<protein>
    <submittedName>
        <fullName evidence="2">S4 domain-containing protein</fullName>
    </submittedName>
</protein>
<evidence type="ECO:0000256" key="1">
    <source>
        <dbReference type="PROSITE-ProRule" id="PRU00182"/>
    </source>
</evidence>
<dbReference type="Pfam" id="PF13275">
    <property type="entry name" value="S4_2"/>
    <property type="match status" value="1"/>
</dbReference>
<keyword evidence="1" id="KW-0694">RNA-binding</keyword>
<dbReference type="Proteomes" id="UP000037267">
    <property type="component" value="Unassembled WGS sequence"/>
</dbReference>
<dbReference type="STRING" id="1503.CLPU_19c00360"/>
<dbReference type="SUPFAM" id="SSF55174">
    <property type="entry name" value="Alpha-L RNA-binding motif"/>
    <property type="match status" value="1"/>
</dbReference>
<reference evidence="3" key="1">
    <citation type="submission" date="2015-07" db="EMBL/GenBank/DDBJ databases">
        <title>Draft genome sequence of the purine-degrading Gottschalkia purinilyticum DSM 1384 (formerly Clostridium purinilyticum).</title>
        <authorList>
            <person name="Poehlein A."/>
            <person name="Schiel-Bengelsdorf B."/>
            <person name="Bengelsdorf F.R."/>
            <person name="Daniel R."/>
            <person name="Duerre P."/>
        </authorList>
    </citation>
    <scope>NUCLEOTIDE SEQUENCE [LARGE SCALE GENOMIC DNA]</scope>
    <source>
        <strain evidence="3">DSM 1384</strain>
    </source>
</reference>
<keyword evidence="3" id="KW-1185">Reference proteome</keyword>